<keyword evidence="6 7" id="KW-0472">Membrane</keyword>
<keyword evidence="4 7" id="KW-0812">Transmembrane</keyword>
<evidence type="ECO:0000313" key="10">
    <source>
        <dbReference type="Proteomes" id="UP000002007"/>
    </source>
</evidence>
<evidence type="ECO:0000256" key="3">
    <source>
        <dbReference type="ARBA" id="ARBA00022475"/>
    </source>
</evidence>
<keyword evidence="5 7" id="KW-1133">Transmembrane helix</keyword>
<feature type="transmembrane region" description="Helical" evidence="7">
    <location>
        <begin position="297"/>
        <end position="320"/>
    </location>
</feature>
<feature type="transmembrane region" description="Helical" evidence="7">
    <location>
        <begin position="385"/>
        <end position="408"/>
    </location>
</feature>
<evidence type="ECO:0000313" key="9">
    <source>
        <dbReference type="EMBL" id="ABY22871.1"/>
    </source>
</evidence>
<dbReference type="eggNOG" id="COG0738">
    <property type="taxonomic scope" value="Bacteria"/>
</dbReference>
<evidence type="ECO:0000259" key="8">
    <source>
        <dbReference type="PROSITE" id="PS50850"/>
    </source>
</evidence>
<feature type="transmembrane region" description="Helical" evidence="7">
    <location>
        <begin position="357"/>
        <end position="379"/>
    </location>
</feature>
<name>A9WP96_RENSM</name>
<feature type="transmembrane region" description="Helical" evidence="7">
    <location>
        <begin position="267"/>
        <end position="285"/>
    </location>
</feature>
<evidence type="ECO:0000256" key="1">
    <source>
        <dbReference type="ARBA" id="ARBA00004651"/>
    </source>
</evidence>
<accession>A9WP96</accession>
<protein>
    <submittedName>
        <fullName evidence="9">MFS transporter</fullName>
    </submittedName>
</protein>
<dbReference type="STRING" id="288705.RSal33209_1133"/>
<dbReference type="PROSITE" id="PS50850">
    <property type="entry name" value="MFS"/>
    <property type="match status" value="1"/>
</dbReference>
<dbReference type="PANTHER" id="PTHR23517">
    <property type="entry name" value="RESISTANCE PROTEIN MDTM, PUTATIVE-RELATED-RELATED"/>
    <property type="match status" value="1"/>
</dbReference>
<evidence type="ECO:0000256" key="7">
    <source>
        <dbReference type="SAM" id="Phobius"/>
    </source>
</evidence>
<dbReference type="KEGG" id="rsa:RSal33209_1133"/>
<dbReference type="Pfam" id="PF07690">
    <property type="entry name" value="MFS_1"/>
    <property type="match status" value="1"/>
</dbReference>
<keyword evidence="10" id="KW-1185">Reference proteome</keyword>
<dbReference type="InterPro" id="IPR011701">
    <property type="entry name" value="MFS"/>
</dbReference>
<feature type="transmembrane region" description="Helical" evidence="7">
    <location>
        <begin position="45"/>
        <end position="71"/>
    </location>
</feature>
<dbReference type="SUPFAM" id="SSF103473">
    <property type="entry name" value="MFS general substrate transporter"/>
    <property type="match status" value="1"/>
</dbReference>
<dbReference type="InterPro" id="IPR050171">
    <property type="entry name" value="MFS_Transporters"/>
</dbReference>
<dbReference type="Gene3D" id="1.20.1250.20">
    <property type="entry name" value="MFS general substrate transporter like domains"/>
    <property type="match status" value="1"/>
</dbReference>
<keyword evidence="2" id="KW-0813">Transport</keyword>
<feature type="transmembrane region" description="Helical" evidence="7">
    <location>
        <begin position="326"/>
        <end position="345"/>
    </location>
</feature>
<sequence>MRSAVAGSKGWDASRTARLALAGVALFLILVGANLATPLYPLLQASLGLGSFGVTVAFSSYVLALIAGLLIAGHWSDHIGRRAALLLAVLLGLAGGLLFANAQDLLMLSAGRALQGLGVALATGASSVALRELLPSRPEWASRFTLLASSDGVAAGPVIGGLLSLLPEPTKTPFLVHAVLLVLLLVPLVLLRARPAIGLGSRLSNGEDAISAFKVLAPRRPAISKAARSQFWTASAVGFLSFAVFGFCLSLAPGYFAQIVGVDSRPLIGLLAGMTLASSALSQLIRVGGRLLAPLSLGIMAVSVALLGVAGAFGIAWLLIASSITAGLGQGLAFRVVFNQVSLAVEPAKHAQIVSAVYVLTYLGSAVPVLGLGFAAAQWGLPTAIIGFVMLISLALMVLAGVVLNCVARPS</sequence>
<evidence type="ECO:0000256" key="6">
    <source>
        <dbReference type="ARBA" id="ARBA00023136"/>
    </source>
</evidence>
<dbReference type="HOGENOM" id="CLU_038683_1_1_11"/>
<comment type="subcellular location">
    <subcellularLocation>
        <location evidence="1">Cell membrane</location>
        <topology evidence="1">Multi-pass membrane protein</topology>
    </subcellularLocation>
</comment>
<feature type="transmembrane region" description="Helical" evidence="7">
    <location>
        <begin position="83"/>
        <end position="102"/>
    </location>
</feature>
<dbReference type="Proteomes" id="UP000002007">
    <property type="component" value="Chromosome"/>
</dbReference>
<dbReference type="AlphaFoldDB" id="A9WP96"/>
<evidence type="ECO:0000256" key="4">
    <source>
        <dbReference type="ARBA" id="ARBA00022692"/>
    </source>
</evidence>
<feature type="transmembrane region" description="Helical" evidence="7">
    <location>
        <begin position="231"/>
        <end position="255"/>
    </location>
</feature>
<evidence type="ECO:0000256" key="5">
    <source>
        <dbReference type="ARBA" id="ARBA00022989"/>
    </source>
</evidence>
<keyword evidence="3" id="KW-1003">Cell membrane</keyword>
<evidence type="ECO:0000256" key="2">
    <source>
        <dbReference type="ARBA" id="ARBA00022448"/>
    </source>
</evidence>
<organism evidence="9 10">
    <name type="scientific">Renibacterium salmoninarum (strain ATCC 33209 / DSM 20767 / JCM 11484 / NBRC 15589 / NCIMB 2235)</name>
    <dbReference type="NCBI Taxonomy" id="288705"/>
    <lineage>
        <taxon>Bacteria</taxon>
        <taxon>Bacillati</taxon>
        <taxon>Actinomycetota</taxon>
        <taxon>Actinomycetes</taxon>
        <taxon>Micrococcales</taxon>
        <taxon>Micrococcaceae</taxon>
        <taxon>Renibacterium</taxon>
    </lineage>
</organism>
<reference evidence="10" key="1">
    <citation type="journal article" date="2008" name="J. Bacteriol.">
        <title>Genome sequence of the fish pathogen Renibacterium salmoninarum suggests reductive evolution away from an environmental Arthrobacter ancestor.</title>
        <authorList>
            <person name="Wiens G.D."/>
            <person name="Rockey D.D."/>
            <person name="Wu Z."/>
            <person name="Chang J."/>
            <person name="Levy R."/>
            <person name="Crane S."/>
            <person name="Chen D.S."/>
            <person name="Capri G.R."/>
            <person name="Burnett J.R."/>
            <person name="Sudheesh P.S."/>
            <person name="Schipma M.J."/>
            <person name="Burd H."/>
            <person name="Bhattacharyya A."/>
            <person name="Rhodes L.D."/>
            <person name="Kaul R."/>
            <person name="Strom M.S."/>
        </authorList>
    </citation>
    <scope>NUCLEOTIDE SEQUENCE [LARGE SCALE GENOMIC DNA]</scope>
    <source>
        <strain evidence="10">ATCC 33209 / DSM 20767 / JCM 11484 / NBRC 15589 / NCIMB 2235</strain>
    </source>
</reference>
<dbReference type="RefSeq" id="WP_012244557.1">
    <property type="nucleotide sequence ID" value="NC_010168.1"/>
</dbReference>
<feature type="transmembrane region" description="Helical" evidence="7">
    <location>
        <begin position="172"/>
        <end position="191"/>
    </location>
</feature>
<feature type="domain" description="Major facilitator superfamily (MFS) profile" evidence="8">
    <location>
        <begin position="18"/>
        <end position="411"/>
    </location>
</feature>
<dbReference type="InterPro" id="IPR036259">
    <property type="entry name" value="MFS_trans_sf"/>
</dbReference>
<dbReference type="GO" id="GO:0022857">
    <property type="term" value="F:transmembrane transporter activity"/>
    <property type="evidence" value="ECO:0007669"/>
    <property type="project" value="InterPro"/>
</dbReference>
<dbReference type="InterPro" id="IPR020846">
    <property type="entry name" value="MFS_dom"/>
</dbReference>
<proteinExistence type="predicted"/>
<dbReference type="EMBL" id="CP000910">
    <property type="protein sequence ID" value="ABY22871.1"/>
    <property type="molecule type" value="Genomic_DNA"/>
</dbReference>
<gene>
    <name evidence="9" type="ordered locus">RSal33209_1133</name>
</gene>
<dbReference type="GO" id="GO:0005886">
    <property type="term" value="C:plasma membrane"/>
    <property type="evidence" value="ECO:0007669"/>
    <property type="project" value="UniProtKB-SubCell"/>
</dbReference>
<dbReference type="PANTHER" id="PTHR23517:SF13">
    <property type="entry name" value="MAJOR FACILITATOR SUPERFAMILY MFS_1"/>
    <property type="match status" value="1"/>
</dbReference>